<name>A0A0L6U8K8_9BASI</name>
<evidence type="ECO:0000256" key="1">
    <source>
        <dbReference type="SAM" id="MobiDB-lite"/>
    </source>
</evidence>
<feature type="region of interest" description="Disordered" evidence="1">
    <location>
        <begin position="171"/>
        <end position="193"/>
    </location>
</feature>
<feature type="compositionally biased region" description="Basic and acidic residues" evidence="1">
    <location>
        <begin position="305"/>
        <end position="327"/>
    </location>
</feature>
<evidence type="ECO:0000313" key="3">
    <source>
        <dbReference type="Proteomes" id="UP000037035"/>
    </source>
</evidence>
<accession>A0A0L6U8K8</accession>
<organism evidence="2 3">
    <name type="scientific">Puccinia sorghi</name>
    <dbReference type="NCBI Taxonomy" id="27349"/>
    <lineage>
        <taxon>Eukaryota</taxon>
        <taxon>Fungi</taxon>
        <taxon>Dikarya</taxon>
        <taxon>Basidiomycota</taxon>
        <taxon>Pucciniomycotina</taxon>
        <taxon>Pucciniomycetes</taxon>
        <taxon>Pucciniales</taxon>
        <taxon>Pucciniaceae</taxon>
        <taxon>Puccinia</taxon>
    </lineage>
</organism>
<comment type="caution">
    <text evidence="2">The sequence shown here is derived from an EMBL/GenBank/DDBJ whole genome shotgun (WGS) entry which is preliminary data.</text>
</comment>
<feature type="region of interest" description="Disordered" evidence="1">
    <location>
        <begin position="305"/>
        <end position="379"/>
    </location>
</feature>
<evidence type="ECO:0000313" key="2">
    <source>
        <dbReference type="EMBL" id="KNZ44874.1"/>
    </source>
</evidence>
<dbReference type="AlphaFoldDB" id="A0A0L6U8K8"/>
<dbReference type="EMBL" id="LAVV01014315">
    <property type="protein sequence ID" value="KNZ44874.1"/>
    <property type="molecule type" value="Genomic_DNA"/>
</dbReference>
<reference evidence="2 3" key="1">
    <citation type="submission" date="2015-08" db="EMBL/GenBank/DDBJ databases">
        <title>Next Generation Sequencing and Analysis of the Genome of Puccinia sorghi L Schw, the Causal Agent of Maize Common Rust.</title>
        <authorList>
            <person name="Rochi L."/>
            <person name="Burguener G."/>
            <person name="Darino M."/>
            <person name="Turjanski A."/>
            <person name="Kreff E."/>
            <person name="Dieguez M.J."/>
            <person name="Sacco F."/>
        </authorList>
    </citation>
    <scope>NUCLEOTIDE SEQUENCE [LARGE SCALE GENOMIC DNA]</scope>
    <source>
        <strain evidence="2 3">RO10H11247</strain>
    </source>
</reference>
<protein>
    <submittedName>
        <fullName evidence="2">Uncharacterized protein</fullName>
    </submittedName>
</protein>
<gene>
    <name evidence="2" type="ORF">VP01_873g7</name>
</gene>
<keyword evidence="3" id="KW-1185">Reference proteome</keyword>
<feature type="compositionally biased region" description="Polar residues" evidence="1">
    <location>
        <begin position="172"/>
        <end position="184"/>
    </location>
</feature>
<proteinExistence type="predicted"/>
<sequence length="379" mass="43805">MIEHTLLSDSPQFSTHLKLNISNLTLIPLVENQSPSSVRILTMAQMVFLHFFSLLFCFILGPQLRPPFACSHSTETCSTRVPLTLIPFQSSLALGHYFFIIQSKLFHQSCLQSSFRVELFEYPSFTPVLSLTSLEINQDTTLYKKPLCFIKDKVQPSSHQVGIFGKEDDQRGSQSLLCSNSQPKGNKEAKQKKEEEVILETSLKPQEWLGKIFKEFMNSFKTSIQRQGRAYWKIKNRAILDFTDYEINIFFLTIIPYSSNLFKKLRIKKNVLVKSHRILLKQKLHQHCIFCINPVSEILGWSGKEKTSTKDNAKDSERKGKHERSIPDETIYSTSKEMRKRGQEKEMETNGMRRTRNMEGGQRMFFKDELRTVGSTQPA</sequence>
<dbReference type="VEuPathDB" id="FungiDB:VP01_873g7"/>
<feature type="compositionally biased region" description="Basic and acidic residues" evidence="1">
    <location>
        <begin position="336"/>
        <end position="348"/>
    </location>
</feature>
<dbReference type="Proteomes" id="UP000037035">
    <property type="component" value="Unassembled WGS sequence"/>
</dbReference>